<proteinExistence type="predicted"/>
<organism evidence="1 2">
    <name type="scientific">Geodia barretti</name>
    <name type="common">Barrett's horny sponge</name>
    <dbReference type="NCBI Taxonomy" id="519541"/>
    <lineage>
        <taxon>Eukaryota</taxon>
        <taxon>Metazoa</taxon>
        <taxon>Porifera</taxon>
        <taxon>Demospongiae</taxon>
        <taxon>Heteroscleromorpha</taxon>
        <taxon>Tetractinellida</taxon>
        <taxon>Astrophorina</taxon>
        <taxon>Geodiidae</taxon>
        <taxon>Geodia</taxon>
    </lineage>
</organism>
<evidence type="ECO:0000313" key="2">
    <source>
        <dbReference type="Proteomes" id="UP001174909"/>
    </source>
</evidence>
<protein>
    <submittedName>
        <fullName evidence="1">Uncharacterized protein</fullName>
    </submittedName>
</protein>
<sequence length="73" mass="8502">MLTNAMPNRLRDMSNIELQKFLRRPKSVTISGDGRLFIADNQSYRLQVYQKEVIHLTPEQYGPPVRSPTLNQE</sequence>
<comment type="caution">
    <text evidence="1">The sequence shown here is derived from an EMBL/GenBank/DDBJ whole genome shotgun (WGS) entry which is preliminary data.</text>
</comment>
<name>A0AA35X3W1_GEOBA</name>
<dbReference type="AlphaFoldDB" id="A0AA35X3W1"/>
<dbReference type="Proteomes" id="UP001174909">
    <property type="component" value="Unassembled WGS sequence"/>
</dbReference>
<keyword evidence="2" id="KW-1185">Reference proteome</keyword>
<gene>
    <name evidence="1" type="ORF">GBAR_LOCUS23979</name>
</gene>
<reference evidence="1" key="1">
    <citation type="submission" date="2023-03" db="EMBL/GenBank/DDBJ databases">
        <authorList>
            <person name="Steffen K."/>
            <person name="Cardenas P."/>
        </authorList>
    </citation>
    <scope>NUCLEOTIDE SEQUENCE</scope>
</reference>
<accession>A0AA35X3W1</accession>
<dbReference type="EMBL" id="CASHTH010003313">
    <property type="protein sequence ID" value="CAI8043224.1"/>
    <property type="molecule type" value="Genomic_DNA"/>
</dbReference>
<evidence type="ECO:0000313" key="1">
    <source>
        <dbReference type="EMBL" id="CAI8043224.1"/>
    </source>
</evidence>